<accession>A0A5R8YYN1</accession>
<comment type="caution">
    <text evidence="1">The sequence shown here is derived from an EMBL/GenBank/DDBJ whole genome shotgun (WGS) entry which is preliminary data.</text>
</comment>
<proteinExistence type="predicted"/>
<protein>
    <submittedName>
        <fullName evidence="1">Uncharacterized protein</fullName>
    </submittedName>
</protein>
<dbReference type="EMBL" id="VANP01000006">
    <property type="protein sequence ID" value="TLP58618.1"/>
    <property type="molecule type" value="Genomic_DNA"/>
</dbReference>
<keyword evidence="2" id="KW-1185">Reference proteome</keyword>
<sequence length="67" mass="7012">MSSFEESLRQRLAATRRALAAAQRDGDHFGVQTHASEAEELERLGAAHGVVVTPEPADGPAVEGEAG</sequence>
<gene>
    <name evidence="1" type="ORF">FED44_17260</name>
</gene>
<reference evidence="1" key="1">
    <citation type="submission" date="2019-05" db="EMBL/GenBank/DDBJ databases">
        <title>Isolation, diversity and antifungal activity of Actinobacteria from wheat.</title>
        <authorList>
            <person name="Yu B."/>
        </authorList>
    </citation>
    <scope>NUCLEOTIDE SEQUENCE [LARGE SCALE GENOMIC DNA]</scope>
    <source>
        <strain evidence="1">NEAU-HEGS1-5</strain>
    </source>
</reference>
<dbReference type="Proteomes" id="UP000309033">
    <property type="component" value="Unassembled WGS sequence"/>
</dbReference>
<dbReference type="AlphaFoldDB" id="A0A5R8YYN1"/>
<evidence type="ECO:0000313" key="2">
    <source>
        <dbReference type="Proteomes" id="UP000309033"/>
    </source>
</evidence>
<organism evidence="1 2">
    <name type="scientific">Microbispora triticiradicis</name>
    <dbReference type="NCBI Taxonomy" id="2200763"/>
    <lineage>
        <taxon>Bacteria</taxon>
        <taxon>Bacillati</taxon>
        <taxon>Actinomycetota</taxon>
        <taxon>Actinomycetes</taxon>
        <taxon>Streptosporangiales</taxon>
        <taxon>Streptosporangiaceae</taxon>
        <taxon>Microbispora</taxon>
    </lineage>
</organism>
<evidence type="ECO:0000313" key="1">
    <source>
        <dbReference type="EMBL" id="TLP58618.1"/>
    </source>
</evidence>
<name>A0A5R8YYN1_9ACTN</name>